<dbReference type="Proteomes" id="UP000288805">
    <property type="component" value="Unassembled WGS sequence"/>
</dbReference>
<dbReference type="InterPro" id="IPR000408">
    <property type="entry name" value="Reg_chr_condens"/>
</dbReference>
<gene>
    <name evidence="3" type="primary">LIN1_264</name>
    <name evidence="3" type="ORF">CK203_098310</name>
</gene>
<dbReference type="EMBL" id="QGNW01001397">
    <property type="protein sequence ID" value="RVW42649.1"/>
    <property type="molecule type" value="Genomic_DNA"/>
</dbReference>
<dbReference type="GO" id="GO:0003964">
    <property type="term" value="F:RNA-directed DNA polymerase activity"/>
    <property type="evidence" value="ECO:0007669"/>
    <property type="project" value="UniProtKB-KW"/>
</dbReference>
<dbReference type="InterPro" id="IPR026960">
    <property type="entry name" value="RVT-Znf"/>
</dbReference>
<evidence type="ECO:0000259" key="2">
    <source>
        <dbReference type="PROSITE" id="PS50878"/>
    </source>
</evidence>
<dbReference type="AlphaFoldDB" id="A0A438E4Q4"/>
<keyword evidence="3" id="KW-0548">Nucleotidyltransferase</keyword>
<feature type="repeat" description="RCC1" evidence="1">
    <location>
        <begin position="867"/>
        <end position="910"/>
    </location>
</feature>
<feature type="repeat" description="RCC1" evidence="1">
    <location>
        <begin position="963"/>
        <end position="1021"/>
    </location>
</feature>
<dbReference type="PANTHER" id="PTHR33116">
    <property type="entry name" value="REVERSE TRANSCRIPTASE ZINC-BINDING DOMAIN-CONTAINING PROTEIN-RELATED-RELATED"/>
    <property type="match status" value="1"/>
</dbReference>
<dbReference type="Gene3D" id="2.130.10.30">
    <property type="entry name" value="Regulator of chromosome condensation 1/beta-lactamase-inhibitor protein II"/>
    <property type="match status" value="1"/>
</dbReference>
<proteinExistence type="predicted"/>
<dbReference type="PROSITE" id="PS50012">
    <property type="entry name" value="RCC1_3"/>
    <property type="match status" value="3"/>
</dbReference>
<comment type="caution">
    <text evidence="3">The sequence shown here is derived from an EMBL/GenBank/DDBJ whole genome shotgun (WGS) entry which is preliminary data.</text>
</comment>
<sequence>MLHLRRSYKAFNYVVRMLCMECGESVDHLFLYCPLPLGRWYGLFILAKLDWVPPRSKVQNLDQDWRVNNLIKIKINGVRLTEDQEVRDGIVNAYQHLLSESLDWKADIGDLMLKQISLSEADALEFPFSEAEIYAALMGMNGDKASGPDGFTVAFWQNCWEIVKEDVLDMFKEFYDQNSFIKSLNHTFLVLIPKKGGAEDLGDYRPISLLGGLCKLLAKVLANRLKKIIDKVISPDQNAFIKGRQILDGSLIANEVIDSWQKRGEEGLICKLDIEKAFDNINWQFLLKVMHKMGFGSKWIGWMWSCISTIKYSMLVNGVPAGFFSSSKGLRQGDPLSPYLFIMGMEVLSALISRVVEGGFIYGCRIWKGRGQPVNITHLLFADDTIVFCEAKKESLLYLSWILLWFEAASGLKINLEKSMVIPVGKVEGALDMAAEIGCKVGQLPTVYLGLPLGAPNRASSVGDGVEKKMRRKLALWKRQFLSKGGRITLIKSTLASIPLYQMSLFRMPKSVARRLEKLQRNFSWGGANGGNKAHLIKWEVVCMDKKKGGLGLRKLIWLNKALLGKWIWRFARAKEELWKKVLEAKYGQEEFGWRTRKANGVLGVGVWKEILKESTWCWDNMVFKVGKGNKVRFWTDPWCGNNVLSEAFPDLFSMAAQRNATVEDYWDQNLSQGGWSLRLLRDFNDWELGLVDNMLVELRNYRVSMEEDSVFWRGGADGLFKVKEAYRVLINADEAVFPHSNVWVAKVPTKIIFFAWEATWGKVLTLDRLQRRGWHLPNRCFLCGCEEETINHILIHCTVAKGLWDIILALCGVQWVFPNSVKEERYVKIFEEKVRTLEVQRCGLARRGCYVYFFLWFMVHHKCIANSNYELGRGDKVGGWKPQPIPSLQDVRIIQIASGGYHSLALTDDGKVLSWGYGQHGQLGHSSIENQKIPTVIEALADEHVIYIACGGSSSAAITDNGKLYMWGNAKDSQLGVPGLPETQPLPVEVKFLMEDDRLGPHNVLSVAVGASHAMCLVSSLCLFHLLPNLSLYMDESIASAAVRFTFVVWWNTNKGAPAADILGLKIQMMGLFGSAAY</sequence>
<feature type="repeat" description="RCC1" evidence="1">
    <location>
        <begin position="911"/>
        <end position="962"/>
    </location>
</feature>
<dbReference type="SUPFAM" id="SSF50985">
    <property type="entry name" value="RCC1/BLIP-II"/>
    <property type="match status" value="1"/>
</dbReference>
<dbReference type="Pfam" id="PF13966">
    <property type="entry name" value="zf-RVT"/>
    <property type="match status" value="1"/>
</dbReference>
<dbReference type="PROSITE" id="PS00626">
    <property type="entry name" value="RCC1_2"/>
    <property type="match status" value="1"/>
</dbReference>
<organism evidence="3 4">
    <name type="scientific">Vitis vinifera</name>
    <name type="common">Grape</name>
    <dbReference type="NCBI Taxonomy" id="29760"/>
    <lineage>
        <taxon>Eukaryota</taxon>
        <taxon>Viridiplantae</taxon>
        <taxon>Streptophyta</taxon>
        <taxon>Embryophyta</taxon>
        <taxon>Tracheophyta</taxon>
        <taxon>Spermatophyta</taxon>
        <taxon>Magnoliopsida</taxon>
        <taxon>eudicotyledons</taxon>
        <taxon>Gunneridae</taxon>
        <taxon>Pentapetalae</taxon>
        <taxon>rosids</taxon>
        <taxon>Vitales</taxon>
        <taxon>Vitaceae</taxon>
        <taxon>Viteae</taxon>
        <taxon>Vitis</taxon>
    </lineage>
</organism>
<dbReference type="PANTHER" id="PTHR33116:SF78">
    <property type="entry name" value="OS12G0587133 PROTEIN"/>
    <property type="match status" value="1"/>
</dbReference>
<feature type="domain" description="Reverse transcriptase" evidence="2">
    <location>
        <begin position="173"/>
        <end position="453"/>
    </location>
</feature>
<dbReference type="SUPFAM" id="SSF56672">
    <property type="entry name" value="DNA/RNA polymerases"/>
    <property type="match status" value="1"/>
</dbReference>
<evidence type="ECO:0000313" key="4">
    <source>
        <dbReference type="Proteomes" id="UP000288805"/>
    </source>
</evidence>
<dbReference type="Pfam" id="PF00415">
    <property type="entry name" value="RCC1"/>
    <property type="match status" value="3"/>
</dbReference>
<evidence type="ECO:0000313" key="3">
    <source>
        <dbReference type="EMBL" id="RVW42649.1"/>
    </source>
</evidence>
<dbReference type="Pfam" id="PF00078">
    <property type="entry name" value="RVT_1"/>
    <property type="match status" value="1"/>
</dbReference>
<dbReference type="InterPro" id="IPR043502">
    <property type="entry name" value="DNA/RNA_pol_sf"/>
</dbReference>
<dbReference type="OrthoDB" id="239701at2759"/>
<name>A0A438E4Q4_VITVI</name>
<dbReference type="InterPro" id="IPR000477">
    <property type="entry name" value="RT_dom"/>
</dbReference>
<keyword evidence="3" id="KW-0808">Transferase</keyword>
<keyword evidence="3" id="KW-0695">RNA-directed DNA polymerase</keyword>
<dbReference type="PROSITE" id="PS50878">
    <property type="entry name" value="RT_POL"/>
    <property type="match status" value="1"/>
</dbReference>
<reference evidence="3 4" key="1">
    <citation type="journal article" date="2018" name="PLoS Genet.">
        <title>Population sequencing reveals clonal diversity and ancestral inbreeding in the grapevine cultivar Chardonnay.</title>
        <authorList>
            <person name="Roach M.J."/>
            <person name="Johnson D.L."/>
            <person name="Bohlmann J."/>
            <person name="van Vuuren H.J."/>
            <person name="Jones S.J."/>
            <person name="Pretorius I.S."/>
            <person name="Schmidt S.A."/>
            <person name="Borneman A.R."/>
        </authorList>
    </citation>
    <scope>NUCLEOTIDE SEQUENCE [LARGE SCALE GENOMIC DNA]</scope>
    <source>
        <strain evidence="4">cv. Chardonnay</strain>
        <tissue evidence="3">Leaf</tissue>
    </source>
</reference>
<dbReference type="InterPro" id="IPR009091">
    <property type="entry name" value="RCC1/BLIP-II"/>
</dbReference>
<evidence type="ECO:0000256" key="1">
    <source>
        <dbReference type="PROSITE-ProRule" id="PRU00235"/>
    </source>
</evidence>
<accession>A0A438E4Q4</accession>
<protein>
    <submittedName>
        <fullName evidence="3">LINE-1 reverse transcriptase-like</fullName>
    </submittedName>
</protein>
<dbReference type="CDD" id="cd01650">
    <property type="entry name" value="RT_nLTR_like"/>
    <property type="match status" value="1"/>
</dbReference>